<comment type="caution">
    <text evidence="1">The sequence shown here is derived from an EMBL/GenBank/DDBJ whole genome shotgun (WGS) entry which is preliminary data.</text>
</comment>
<dbReference type="EMBL" id="CM023484">
    <property type="protein sequence ID" value="KAH6934083.1"/>
    <property type="molecule type" value="Genomic_DNA"/>
</dbReference>
<protein>
    <submittedName>
        <fullName evidence="1">Uncharacterized protein</fullName>
    </submittedName>
</protein>
<organism evidence="1 2">
    <name type="scientific">Hyalomma asiaticum</name>
    <name type="common">Tick</name>
    <dbReference type="NCBI Taxonomy" id="266040"/>
    <lineage>
        <taxon>Eukaryota</taxon>
        <taxon>Metazoa</taxon>
        <taxon>Ecdysozoa</taxon>
        <taxon>Arthropoda</taxon>
        <taxon>Chelicerata</taxon>
        <taxon>Arachnida</taxon>
        <taxon>Acari</taxon>
        <taxon>Parasitiformes</taxon>
        <taxon>Ixodida</taxon>
        <taxon>Ixodoidea</taxon>
        <taxon>Ixodidae</taxon>
        <taxon>Hyalomminae</taxon>
        <taxon>Hyalomma</taxon>
    </lineage>
</organism>
<proteinExistence type="predicted"/>
<name>A0ACB7SK08_HYAAI</name>
<accession>A0ACB7SK08</accession>
<evidence type="ECO:0000313" key="2">
    <source>
        <dbReference type="Proteomes" id="UP000821845"/>
    </source>
</evidence>
<dbReference type="Proteomes" id="UP000821845">
    <property type="component" value="Chromosome 4"/>
</dbReference>
<sequence length="88" mass="10055">MDAECMELASLESLAQGVGEVVRRCNYVRSFVDWPRHSRVCAPVWNAFQDPLGLTTFTPQPLILAPSFYQAPFPEYYQLLAFGKKKKK</sequence>
<gene>
    <name evidence="1" type="ORF">HPB50_019887</name>
</gene>
<evidence type="ECO:0000313" key="1">
    <source>
        <dbReference type="EMBL" id="KAH6934083.1"/>
    </source>
</evidence>
<reference evidence="1" key="1">
    <citation type="submission" date="2020-05" db="EMBL/GenBank/DDBJ databases">
        <title>Large-scale comparative analyses of tick genomes elucidate their genetic diversity and vector capacities.</title>
        <authorList>
            <person name="Jia N."/>
            <person name="Wang J."/>
            <person name="Shi W."/>
            <person name="Du L."/>
            <person name="Sun Y."/>
            <person name="Zhan W."/>
            <person name="Jiang J."/>
            <person name="Wang Q."/>
            <person name="Zhang B."/>
            <person name="Ji P."/>
            <person name="Sakyi L.B."/>
            <person name="Cui X."/>
            <person name="Yuan T."/>
            <person name="Jiang B."/>
            <person name="Yang W."/>
            <person name="Lam T.T.-Y."/>
            <person name="Chang Q."/>
            <person name="Ding S."/>
            <person name="Wang X."/>
            <person name="Zhu J."/>
            <person name="Ruan X."/>
            <person name="Zhao L."/>
            <person name="Wei J."/>
            <person name="Que T."/>
            <person name="Du C."/>
            <person name="Cheng J."/>
            <person name="Dai P."/>
            <person name="Han X."/>
            <person name="Huang E."/>
            <person name="Gao Y."/>
            <person name="Liu J."/>
            <person name="Shao H."/>
            <person name="Ye R."/>
            <person name="Li L."/>
            <person name="Wei W."/>
            <person name="Wang X."/>
            <person name="Wang C."/>
            <person name="Yang T."/>
            <person name="Huo Q."/>
            <person name="Li W."/>
            <person name="Guo W."/>
            <person name="Chen H."/>
            <person name="Zhou L."/>
            <person name="Ni X."/>
            <person name="Tian J."/>
            <person name="Zhou Y."/>
            <person name="Sheng Y."/>
            <person name="Liu T."/>
            <person name="Pan Y."/>
            <person name="Xia L."/>
            <person name="Li J."/>
            <person name="Zhao F."/>
            <person name="Cao W."/>
        </authorList>
    </citation>
    <scope>NUCLEOTIDE SEQUENCE</scope>
    <source>
        <strain evidence="1">Hyas-2018</strain>
    </source>
</reference>
<keyword evidence="2" id="KW-1185">Reference proteome</keyword>